<accession>A0A7D5LEP0</accession>
<dbReference type="EMBL" id="CP058580">
    <property type="protein sequence ID" value="QLG64175.1"/>
    <property type="molecule type" value="Genomic_DNA"/>
</dbReference>
<reference evidence="2 3" key="1">
    <citation type="submission" date="2020-06" db="EMBL/GenBank/DDBJ databases">
        <title>NJ-3-1, isolated from saline soil.</title>
        <authorList>
            <person name="Cui H.L."/>
            <person name="Shi X."/>
        </authorList>
    </citation>
    <scope>NUCLEOTIDE SEQUENCE [LARGE SCALE GENOMIC DNA]</scope>
    <source>
        <strain evidence="2 3">NJ-3-1</strain>
        <plasmid evidence="2 3">unnamed1</plasmid>
    </source>
</reference>
<keyword evidence="1" id="KW-0472">Membrane</keyword>
<organism evidence="2 3">
    <name type="scientific">Halorarum salinum</name>
    <dbReference type="NCBI Taxonomy" id="2743089"/>
    <lineage>
        <taxon>Archaea</taxon>
        <taxon>Methanobacteriati</taxon>
        <taxon>Methanobacteriota</taxon>
        <taxon>Stenosarchaea group</taxon>
        <taxon>Halobacteria</taxon>
        <taxon>Halobacteriales</taxon>
        <taxon>Haloferacaceae</taxon>
        <taxon>Halorarum</taxon>
    </lineage>
</organism>
<evidence type="ECO:0000313" key="2">
    <source>
        <dbReference type="EMBL" id="QLG64175.1"/>
    </source>
</evidence>
<keyword evidence="1" id="KW-1133">Transmembrane helix</keyword>
<geneLocation type="plasmid" evidence="2 3">
    <name>unnamed1</name>
</geneLocation>
<name>A0A7D5LEP0_9EURY</name>
<evidence type="ECO:0000256" key="1">
    <source>
        <dbReference type="SAM" id="Phobius"/>
    </source>
</evidence>
<keyword evidence="3" id="KW-1185">Reference proteome</keyword>
<evidence type="ECO:0000313" key="3">
    <source>
        <dbReference type="Proteomes" id="UP000509626"/>
    </source>
</evidence>
<keyword evidence="1" id="KW-0812">Transmembrane</keyword>
<feature type="transmembrane region" description="Helical" evidence="1">
    <location>
        <begin position="37"/>
        <end position="56"/>
    </location>
</feature>
<dbReference type="Proteomes" id="UP000509626">
    <property type="component" value="Plasmid unnamed1"/>
</dbReference>
<dbReference type="KEGG" id="halu:HUG12_20505"/>
<protein>
    <submittedName>
        <fullName evidence="2">Uncharacterized protein</fullName>
    </submittedName>
</protein>
<dbReference type="RefSeq" id="WP_179270758.1">
    <property type="nucleotide sequence ID" value="NZ_CP058580.1"/>
</dbReference>
<sequence>MAESRSLTDWIAWLSPGVLVLVGLALFFLPVPPTSMIGIALIVVGVALWVLDYVGVRGAGGGGDET</sequence>
<dbReference type="GeneID" id="56039894"/>
<feature type="transmembrane region" description="Helical" evidence="1">
    <location>
        <begin position="12"/>
        <end position="31"/>
    </location>
</feature>
<gene>
    <name evidence="2" type="ORF">HUG12_20505</name>
</gene>
<proteinExistence type="predicted"/>
<dbReference type="AlphaFoldDB" id="A0A7D5LEP0"/>
<keyword evidence="2" id="KW-0614">Plasmid</keyword>